<dbReference type="AlphaFoldDB" id="A0A1X7U0L6"/>
<proteinExistence type="predicted"/>
<evidence type="ECO:0000313" key="1">
    <source>
        <dbReference type="EnsemblMetazoa" id="Aqu2.1.21122_001"/>
    </source>
</evidence>
<dbReference type="InterPro" id="IPR035983">
    <property type="entry name" value="Hect_E3_ubiquitin_ligase"/>
</dbReference>
<dbReference type="Gene3D" id="3.90.1750.10">
    <property type="entry name" value="Hect, E3 ligase catalytic domains"/>
    <property type="match status" value="1"/>
</dbReference>
<sequence>MNMLGDQVNMNCLNLTLPPISPLSPLTENSHGNTISELIQIYNGMYLPINTDDHMRIVVHRKHVLKDTLHELRCGLDTSKYILVTFVGEAAVDSGGPM</sequence>
<dbReference type="InParanoid" id="A0A1X7U0L6"/>
<evidence type="ECO:0008006" key="2">
    <source>
        <dbReference type="Google" id="ProtNLM"/>
    </source>
</evidence>
<protein>
    <recommendedName>
        <fullName evidence="2">HECT domain-containing protein</fullName>
    </recommendedName>
</protein>
<organism evidence="1">
    <name type="scientific">Amphimedon queenslandica</name>
    <name type="common">Sponge</name>
    <dbReference type="NCBI Taxonomy" id="400682"/>
    <lineage>
        <taxon>Eukaryota</taxon>
        <taxon>Metazoa</taxon>
        <taxon>Porifera</taxon>
        <taxon>Demospongiae</taxon>
        <taxon>Heteroscleromorpha</taxon>
        <taxon>Haplosclerida</taxon>
        <taxon>Niphatidae</taxon>
        <taxon>Amphimedon</taxon>
    </lineage>
</organism>
<dbReference type="GO" id="GO:0004842">
    <property type="term" value="F:ubiquitin-protein transferase activity"/>
    <property type="evidence" value="ECO:0007669"/>
    <property type="project" value="InterPro"/>
</dbReference>
<name>A0A1X7U0L6_AMPQE</name>
<dbReference type="EnsemblMetazoa" id="Aqu2.1.21122_001">
    <property type="protein sequence ID" value="Aqu2.1.21122_001"/>
    <property type="gene ID" value="Aqu2.1.21122"/>
</dbReference>
<accession>A0A1X7U0L6</accession>
<reference evidence="1" key="1">
    <citation type="submission" date="2017-05" db="UniProtKB">
        <authorList>
            <consortium name="EnsemblMetazoa"/>
        </authorList>
    </citation>
    <scope>IDENTIFICATION</scope>
</reference>
<dbReference type="SUPFAM" id="SSF56204">
    <property type="entry name" value="Hect, E3 ligase catalytic domain"/>
    <property type="match status" value="1"/>
</dbReference>